<dbReference type="InterPro" id="IPR008160">
    <property type="entry name" value="Collagen"/>
</dbReference>
<proteinExistence type="predicted"/>
<comment type="caution">
    <text evidence="2">The sequence shown here is derived from an EMBL/GenBank/DDBJ whole genome shotgun (WGS) entry which is preliminary data.</text>
</comment>
<evidence type="ECO:0000313" key="2">
    <source>
        <dbReference type="EMBL" id="CAG9531755.1"/>
    </source>
</evidence>
<dbReference type="Proteomes" id="UP000746747">
    <property type="component" value="Unassembled WGS sequence"/>
</dbReference>
<evidence type="ECO:0000313" key="3">
    <source>
        <dbReference type="Proteomes" id="UP000746747"/>
    </source>
</evidence>
<name>A0A8J2MKJ6_9BILA</name>
<sequence>MLKCDKNRVLRIRIRRQSMDVKRSIAEQSRLSSLSAGSNDQWTKMIFERFCKHIHRHCAATGQKLMGFQGVQGPPGSQGVTGLPGERGQPGKIGRIGLIGNIGEKGEPGINGRCNCLFPDLYQVEEKTVPVPVFIIKKIEIYRS</sequence>
<dbReference type="EMBL" id="CAKAEH010000733">
    <property type="protein sequence ID" value="CAG9531755.1"/>
    <property type="molecule type" value="Genomic_DNA"/>
</dbReference>
<reference evidence="2" key="1">
    <citation type="submission" date="2021-09" db="EMBL/GenBank/DDBJ databases">
        <authorList>
            <consortium name="Pathogen Informatics"/>
        </authorList>
    </citation>
    <scope>NUCLEOTIDE SEQUENCE</scope>
</reference>
<dbReference type="OrthoDB" id="5869381at2759"/>
<accession>A0A8J2MKJ6</accession>
<organism evidence="2 3">
    <name type="scientific">Cercopithifilaria johnstoni</name>
    <dbReference type="NCBI Taxonomy" id="2874296"/>
    <lineage>
        <taxon>Eukaryota</taxon>
        <taxon>Metazoa</taxon>
        <taxon>Ecdysozoa</taxon>
        <taxon>Nematoda</taxon>
        <taxon>Chromadorea</taxon>
        <taxon>Rhabditida</taxon>
        <taxon>Spirurina</taxon>
        <taxon>Spiruromorpha</taxon>
        <taxon>Filarioidea</taxon>
        <taxon>Onchocercidae</taxon>
        <taxon>Cercopithifilaria</taxon>
    </lineage>
</organism>
<keyword evidence="1" id="KW-0677">Repeat</keyword>
<dbReference type="Pfam" id="PF01391">
    <property type="entry name" value="Collagen"/>
    <property type="match status" value="1"/>
</dbReference>
<gene>
    <name evidence="2" type="ORF">CJOHNSTONI_LOCUS2130</name>
</gene>
<dbReference type="AlphaFoldDB" id="A0A8J2MKJ6"/>
<evidence type="ECO:0000256" key="1">
    <source>
        <dbReference type="ARBA" id="ARBA00022737"/>
    </source>
</evidence>
<keyword evidence="3" id="KW-1185">Reference proteome</keyword>
<protein>
    <submittedName>
        <fullName evidence="2">Uncharacterized protein</fullName>
    </submittedName>
</protein>